<gene>
    <name evidence="1" type="ORF">OXU80_24525</name>
</gene>
<name>A0ACD4NMA1_9HYPH</name>
<reference evidence="1" key="1">
    <citation type="submission" date="2022-11" db="EMBL/GenBank/DDBJ databases">
        <title>beta-Carotene-producing bacterium, Jeongeuplla avenae sp. nov., alleviates the salt stress of Arabidopsis seedlings.</title>
        <authorList>
            <person name="Jiang L."/>
            <person name="Lee J."/>
        </authorList>
    </citation>
    <scope>NUCLEOTIDE SEQUENCE</scope>
    <source>
        <strain evidence="1">DY_R2A_6</strain>
    </source>
</reference>
<keyword evidence="2" id="KW-1185">Reference proteome</keyword>
<sequence length="299" mass="32449">MEPIVRVSPAAPARSAELEAMRAQGFSVVKDAIPAGLIERLRASVRQHFRSAGQAKYGGKFQLRGLHARPDVAEIILSAPVIEVIRRHVPPGAVLLTGECDLMMNTTSGWHKDITADMGYGPGLFEDAAFGVYKLGIYLQDQEESSPAAFRVRPGSHMRRDGTGMREKRLATRAGDVVVFDVRIDHCGQPQSPSDQILHRLARFVAPALRDDPEVWFTRLRAMLGRFAGRSERLAVFLTFGPDAPATRAYEAAGRHRHGAPSRPLSAQAASAVERLDVRILDAVGGGPRLAPVPEPGSA</sequence>
<evidence type="ECO:0000313" key="1">
    <source>
        <dbReference type="EMBL" id="WAJ27963.1"/>
    </source>
</evidence>
<protein>
    <submittedName>
        <fullName evidence="1">Uncharacterized protein</fullName>
    </submittedName>
</protein>
<dbReference type="Proteomes" id="UP001163223">
    <property type="component" value="Chromosome"/>
</dbReference>
<accession>A0ACD4NMA1</accession>
<proteinExistence type="predicted"/>
<dbReference type="EMBL" id="CP113520">
    <property type="protein sequence ID" value="WAJ27963.1"/>
    <property type="molecule type" value="Genomic_DNA"/>
</dbReference>
<evidence type="ECO:0000313" key="2">
    <source>
        <dbReference type="Proteomes" id="UP001163223"/>
    </source>
</evidence>
<organism evidence="1 2">
    <name type="scientific">Antarcticirhabdus aurantiaca</name>
    <dbReference type="NCBI Taxonomy" id="2606717"/>
    <lineage>
        <taxon>Bacteria</taxon>
        <taxon>Pseudomonadati</taxon>
        <taxon>Pseudomonadota</taxon>
        <taxon>Alphaproteobacteria</taxon>
        <taxon>Hyphomicrobiales</taxon>
        <taxon>Aurantimonadaceae</taxon>
        <taxon>Antarcticirhabdus</taxon>
    </lineage>
</organism>